<keyword evidence="3 6" id="KW-0547">Nucleotide-binding</keyword>
<dbReference type="InterPro" id="IPR051538">
    <property type="entry name" value="Acyl-CoA_Synth/Transferase"/>
</dbReference>
<proteinExistence type="inferred from homology"/>
<dbReference type="InterPro" id="IPR003781">
    <property type="entry name" value="CoA-bd"/>
</dbReference>
<evidence type="ECO:0000256" key="2">
    <source>
        <dbReference type="ARBA" id="ARBA00022598"/>
    </source>
</evidence>
<dbReference type="Gene3D" id="3.40.50.720">
    <property type="entry name" value="NAD(P)-binding Rossmann-like Domain"/>
    <property type="match status" value="1"/>
</dbReference>
<dbReference type="PANTHER" id="PTHR43334:SF1">
    <property type="entry name" value="3-HYDROXYPROPIONATE--COA LIGASE [ADP-FORMING]"/>
    <property type="match status" value="1"/>
</dbReference>
<dbReference type="EMBL" id="CP061379">
    <property type="protein sequence ID" value="QPF91611.1"/>
    <property type="molecule type" value="Genomic_DNA"/>
</dbReference>
<dbReference type="Gene3D" id="3.40.50.261">
    <property type="entry name" value="Succinyl-CoA synthetase domains"/>
    <property type="match status" value="2"/>
</dbReference>
<dbReference type="RefSeq" id="WP_195801175.1">
    <property type="nucleotide sequence ID" value="NZ_CP061379.1"/>
</dbReference>
<accession>A0A7S9D5L8</accession>
<dbReference type="Proteomes" id="UP000594621">
    <property type="component" value="Chromosome"/>
</dbReference>
<evidence type="ECO:0000256" key="5">
    <source>
        <dbReference type="ARBA" id="ARBA00060888"/>
    </source>
</evidence>
<dbReference type="PROSITE" id="PS50975">
    <property type="entry name" value="ATP_GRASP"/>
    <property type="match status" value="1"/>
</dbReference>
<dbReference type="Gene3D" id="3.30.1490.20">
    <property type="entry name" value="ATP-grasp fold, A domain"/>
    <property type="match status" value="1"/>
</dbReference>
<dbReference type="InterPro" id="IPR013815">
    <property type="entry name" value="ATP_grasp_subdomain_1"/>
</dbReference>
<keyword evidence="2 8" id="KW-0436">Ligase</keyword>
<evidence type="ECO:0000313" key="9">
    <source>
        <dbReference type="Proteomes" id="UP000594621"/>
    </source>
</evidence>
<dbReference type="GO" id="GO:0005524">
    <property type="term" value="F:ATP binding"/>
    <property type="evidence" value="ECO:0007669"/>
    <property type="project" value="UniProtKB-UniRule"/>
</dbReference>
<dbReference type="AlphaFoldDB" id="A0A7S9D5L8"/>
<dbReference type="KEGG" id="bcou:IC761_35135"/>
<organism evidence="8 9">
    <name type="scientific">Bradyrhizobium commune</name>
    <dbReference type="NCBI Taxonomy" id="83627"/>
    <lineage>
        <taxon>Bacteria</taxon>
        <taxon>Pseudomonadati</taxon>
        <taxon>Pseudomonadota</taxon>
        <taxon>Alphaproteobacteria</taxon>
        <taxon>Hyphomicrobiales</taxon>
        <taxon>Nitrobacteraceae</taxon>
        <taxon>Bradyrhizobium</taxon>
    </lineage>
</organism>
<evidence type="ECO:0000256" key="6">
    <source>
        <dbReference type="PROSITE-ProRule" id="PRU00409"/>
    </source>
</evidence>
<evidence type="ECO:0000256" key="1">
    <source>
        <dbReference type="ARBA" id="ARBA00022532"/>
    </source>
</evidence>
<dbReference type="InterPro" id="IPR011761">
    <property type="entry name" value="ATP-grasp"/>
</dbReference>
<dbReference type="SMART" id="SM00881">
    <property type="entry name" value="CoA_binding"/>
    <property type="match status" value="1"/>
</dbReference>
<sequence length="744" mass="78123">MEARVSVASVSAASVSPRPWSPPPDAGDIVKGIHAMLHPHNIVLVGATDKPGNYAERIWNNLVKYGFKGGLYPVNTKRETIWGVPCFKDFASLPEKPDHVLVLVPARFAVQVIRDAAAAGARSATIVTSGFSELQDEESQKLATELQAAVRETGLAVTGPNCLGNLSAGEKLFTNIDDRIVTMEQGAVAIAGQSGAIVMAIRQALEDRGVGVGYMVTTGNETGLETPDLMRYFTEDPSIRVIVVYLEGVRNTKAFRDACKAARAASKPVIALKLGASEGGRAAAMAHTGALAGSIETFDAIATREGVIRVRGLDELIETTECFVHAAVPKSDRLAAVTLSGGKRGMLIDAFDAVGLKFAPLSPHVSGDLAKMLGPGSIVGNPLDAGFAAVVDPSVYIKSIKLMIDDPDIDIVIVDAEFPKVPHELRERNLRIVNEMAGKAAKPVIYISAMSIGFTEFTKGLRKSLPHLAVMQGLDRAVTAIKSLLDYARLRKEVPDIVSSSKPAARAVLEKALASATGAALDEVASKKLLKAYGIPVSQEGIAQTAVEAVKIAKAIGYPMVAKVVSAEILHKSDIGGVVLNLNSAAEVKKAFADITARVNKLKGKPKLDGILIAQQVKADLELVVGASLDAEMGPVVLFGTGGIDIELMKDVALAGAPLDEAEARLLIGRTKAGVKIRGYRGKPALHEASAVKALVGLSNLIADAGDRIASIDINPFLINARTGVAVDALIVLNNAAAKRAAGH</sequence>
<keyword evidence="1" id="KW-0816">Tricarboxylic acid cycle</keyword>
<dbReference type="PANTHER" id="PTHR43334">
    <property type="entry name" value="ACETATE--COA LIGASE [ADP-FORMING]"/>
    <property type="match status" value="1"/>
</dbReference>
<dbReference type="FunFam" id="3.30.1490.20:FF:000020">
    <property type="entry name" value="Protein lysine acetyltransferase"/>
    <property type="match status" value="1"/>
</dbReference>
<dbReference type="Gene3D" id="3.30.470.20">
    <property type="entry name" value="ATP-grasp fold, B domain"/>
    <property type="match status" value="1"/>
</dbReference>
<dbReference type="SUPFAM" id="SSF56059">
    <property type="entry name" value="Glutathione synthetase ATP-binding domain-like"/>
    <property type="match status" value="1"/>
</dbReference>
<dbReference type="Pfam" id="PF13607">
    <property type="entry name" value="Succ_CoA_lig"/>
    <property type="match status" value="1"/>
</dbReference>
<keyword evidence="4 6" id="KW-0067">ATP-binding</keyword>
<dbReference type="Pfam" id="PF13549">
    <property type="entry name" value="ATP-grasp_5"/>
    <property type="match status" value="1"/>
</dbReference>
<dbReference type="InterPro" id="IPR032875">
    <property type="entry name" value="Succ_CoA_lig_flav_dom"/>
</dbReference>
<comment type="similarity">
    <text evidence="5">In the N-terminal section; belongs to the acetate CoA ligase alpha subunit family.</text>
</comment>
<reference evidence="8 9" key="1">
    <citation type="submission" date="2020-09" db="EMBL/GenBank/DDBJ databases">
        <title>Complete genomes of bradyrhizobia occurring on native shrubby legumes in Australia.</title>
        <authorList>
            <person name="Lafay B."/>
        </authorList>
    </citation>
    <scope>NUCLEOTIDE SEQUENCE [LARGE SCALE GENOMIC DNA]</scope>
    <source>
        <strain evidence="8 9">BDV5040</strain>
    </source>
</reference>
<dbReference type="GO" id="GO:0046872">
    <property type="term" value="F:metal ion binding"/>
    <property type="evidence" value="ECO:0007669"/>
    <property type="project" value="InterPro"/>
</dbReference>
<name>A0A7S9D5L8_9BRAD</name>
<dbReference type="InterPro" id="IPR016102">
    <property type="entry name" value="Succinyl-CoA_synth-like"/>
</dbReference>
<protein>
    <submittedName>
        <fullName evidence="8">Acetate--CoA ligase family protein</fullName>
    </submittedName>
</protein>
<dbReference type="GO" id="GO:0016874">
    <property type="term" value="F:ligase activity"/>
    <property type="evidence" value="ECO:0007669"/>
    <property type="project" value="UniProtKB-KW"/>
</dbReference>
<feature type="domain" description="ATP-grasp" evidence="7">
    <location>
        <begin position="527"/>
        <end position="563"/>
    </location>
</feature>
<evidence type="ECO:0000259" key="7">
    <source>
        <dbReference type="PROSITE" id="PS50975"/>
    </source>
</evidence>
<dbReference type="InterPro" id="IPR036291">
    <property type="entry name" value="NAD(P)-bd_dom_sf"/>
</dbReference>
<dbReference type="Pfam" id="PF13380">
    <property type="entry name" value="CoA_binding_2"/>
    <property type="match status" value="1"/>
</dbReference>
<evidence type="ECO:0000313" key="8">
    <source>
        <dbReference type="EMBL" id="QPF91611.1"/>
    </source>
</evidence>
<dbReference type="GO" id="GO:0006099">
    <property type="term" value="P:tricarboxylic acid cycle"/>
    <property type="evidence" value="ECO:0007669"/>
    <property type="project" value="UniProtKB-KW"/>
</dbReference>
<keyword evidence="9" id="KW-1185">Reference proteome</keyword>
<evidence type="ECO:0000256" key="3">
    <source>
        <dbReference type="ARBA" id="ARBA00022741"/>
    </source>
</evidence>
<dbReference type="SUPFAM" id="SSF52210">
    <property type="entry name" value="Succinyl-CoA synthetase domains"/>
    <property type="match status" value="2"/>
</dbReference>
<evidence type="ECO:0000256" key="4">
    <source>
        <dbReference type="ARBA" id="ARBA00022840"/>
    </source>
</evidence>
<gene>
    <name evidence="8" type="ORF">IC761_35135</name>
</gene>
<dbReference type="SUPFAM" id="SSF51735">
    <property type="entry name" value="NAD(P)-binding Rossmann-fold domains"/>
    <property type="match status" value="1"/>
</dbReference>